<dbReference type="PANTHER" id="PTHR45724">
    <property type="entry name" value="AQUAPORIN NIP2-1"/>
    <property type="match status" value="1"/>
</dbReference>
<comment type="caution">
    <text evidence="8">The sequence shown here is derived from an EMBL/GenBank/DDBJ whole genome shotgun (WGS) entry which is preliminary data.</text>
</comment>
<proteinExistence type="inferred from homology"/>
<dbReference type="InterPro" id="IPR034294">
    <property type="entry name" value="Aquaporin_transptr"/>
</dbReference>
<keyword evidence="3 6" id="KW-0812">Transmembrane</keyword>
<keyword evidence="9" id="KW-1185">Reference proteome</keyword>
<gene>
    <name evidence="8" type="ORF">ZIOFF_013921</name>
</gene>
<evidence type="ECO:0000256" key="5">
    <source>
        <dbReference type="ARBA" id="ARBA00023136"/>
    </source>
</evidence>
<evidence type="ECO:0000256" key="4">
    <source>
        <dbReference type="ARBA" id="ARBA00022989"/>
    </source>
</evidence>
<dbReference type="Gene3D" id="1.20.1080.10">
    <property type="entry name" value="Glycerol uptake facilitator protein"/>
    <property type="match status" value="1"/>
</dbReference>
<dbReference type="GO" id="GO:0015267">
    <property type="term" value="F:channel activity"/>
    <property type="evidence" value="ECO:0007669"/>
    <property type="project" value="InterPro"/>
</dbReference>
<evidence type="ECO:0000256" key="2">
    <source>
        <dbReference type="ARBA" id="ARBA00022448"/>
    </source>
</evidence>
<comment type="similarity">
    <text evidence="6">Belongs to the MIP/aquaporin (TC 1.A.8) family.</text>
</comment>
<dbReference type="InterPro" id="IPR023271">
    <property type="entry name" value="Aquaporin-like"/>
</dbReference>
<keyword evidence="4 7" id="KW-1133">Transmembrane helix</keyword>
<feature type="transmembrane region" description="Helical" evidence="7">
    <location>
        <begin position="151"/>
        <end position="173"/>
    </location>
</feature>
<dbReference type="Proteomes" id="UP000734854">
    <property type="component" value="Unassembled WGS sequence"/>
</dbReference>
<evidence type="ECO:0000256" key="3">
    <source>
        <dbReference type="ARBA" id="ARBA00022692"/>
    </source>
</evidence>
<protein>
    <submittedName>
        <fullName evidence="8">Uncharacterized protein</fullName>
    </submittedName>
</protein>
<evidence type="ECO:0000256" key="7">
    <source>
        <dbReference type="SAM" id="Phobius"/>
    </source>
</evidence>
<evidence type="ECO:0000313" key="9">
    <source>
        <dbReference type="Proteomes" id="UP000734854"/>
    </source>
</evidence>
<accession>A0A8J5HAU3</accession>
<organism evidence="8 9">
    <name type="scientific">Zingiber officinale</name>
    <name type="common">Ginger</name>
    <name type="synonym">Amomum zingiber</name>
    <dbReference type="NCBI Taxonomy" id="94328"/>
    <lineage>
        <taxon>Eukaryota</taxon>
        <taxon>Viridiplantae</taxon>
        <taxon>Streptophyta</taxon>
        <taxon>Embryophyta</taxon>
        <taxon>Tracheophyta</taxon>
        <taxon>Spermatophyta</taxon>
        <taxon>Magnoliopsida</taxon>
        <taxon>Liliopsida</taxon>
        <taxon>Zingiberales</taxon>
        <taxon>Zingiberaceae</taxon>
        <taxon>Zingiber</taxon>
    </lineage>
</organism>
<sequence length="185" mass="20521">MCRLGTRHHGHGHGHGLLYRSHLWCPSESCHHHCLCDMKEVLTYVVTQLVGATLTSGTVCLMFGGQHEHFLGTIPTGSDVQSLVLEFIISFYLMFVIFRVATNNRAIGELAGLAVGATILVNVLLAGYAYIEGIDEFRKDPWPAIMENGRTGISVYIVGSVCRTIAGAWEYSLIRFTNKPLFRDH</sequence>
<dbReference type="Pfam" id="PF00230">
    <property type="entry name" value="MIP"/>
    <property type="match status" value="1"/>
</dbReference>
<dbReference type="SUPFAM" id="SSF81338">
    <property type="entry name" value="Aquaporin-like"/>
    <property type="match status" value="1"/>
</dbReference>
<dbReference type="InterPro" id="IPR000425">
    <property type="entry name" value="MIP"/>
</dbReference>
<keyword evidence="5 7" id="KW-0472">Membrane</keyword>
<dbReference type="EMBL" id="JACMSC010000004">
    <property type="protein sequence ID" value="KAG6524031.1"/>
    <property type="molecule type" value="Genomic_DNA"/>
</dbReference>
<evidence type="ECO:0000313" key="8">
    <source>
        <dbReference type="EMBL" id="KAG6524031.1"/>
    </source>
</evidence>
<feature type="transmembrane region" description="Helical" evidence="7">
    <location>
        <begin position="41"/>
        <end position="65"/>
    </location>
</feature>
<dbReference type="PRINTS" id="PR00783">
    <property type="entry name" value="MINTRINSICP"/>
</dbReference>
<evidence type="ECO:0000256" key="6">
    <source>
        <dbReference type="RuleBase" id="RU000477"/>
    </source>
</evidence>
<feature type="transmembrane region" description="Helical" evidence="7">
    <location>
        <begin position="80"/>
        <end position="98"/>
    </location>
</feature>
<keyword evidence="2 6" id="KW-0813">Transport</keyword>
<reference evidence="8 9" key="1">
    <citation type="submission" date="2020-08" db="EMBL/GenBank/DDBJ databases">
        <title>Plant Genome Project.</title>
        <authorList>
            <person name="Zhang R.-G."/>
        </authorList>
    </citation>
    <scope>NUCLEOTIDE SEQUENCE [LARGE SCALE GENOMIC DNA]</scope>
    <source>
        <tissue evidence="8">Rhizome</tissue>
    </source>
</reference>
<evidence type="ECO:0000256" key="1">
    <source>
        <dbReference type="ARBA" id="ARBA00004141"/>
    </source>
</evidence>
<comment type="subcellular location">
    <subcellularLocation>
        <location evidence="1">Membrane</location>
        <topology evidence="1">Multi-pass membrane protein</topology>
    </subcellularLocation>
</comment>
<name>A0A8J5HAU3_ZINOF</name>
<dbReference type="AlphaFoldDB" id="A0A8J5HAU3"/>
<dbReference type="GO" id="GO:0016020">
    <property type="term" value="C:membrane"/>
    <property type="evidence" value="ECO:0007669"/>
    <property type="project" value="UniProtKB-SubCell"/>
</dbReference>
<feature type="transmembrane region" description="Helical" evidence="7">
    <location>
        <begin position="110"/>
        <end position="131"/>
    </location>
</feature>
<dbReference type="PANTHER" id="PTHR45724:SF13">
    <property type="entry name" value="AQUAPORIN NIP1-1-RELATED"/>
    <property type="match status" value="1"/>
</dbReference>